<name>A0A8A0RQ69_9FIRM</name>
<dbReference type="KEGG" id="kme:H0A61_02929"/>
<accession>A0A8A0RQ69</accession>
<dbReference type="Proteomes" id="UP000662904">
    <property type="component" value="Chromosome"/>
</dbReference>
<reference evidence="1" key="1">
    <citation type="submission" date="2020-07" db="EMBL/GenBank/DDBJ databases">
        <title>Koleobacter methoxysyntrophicus gen. nov., sp. nov., a novel anaerobic bacterium isolated from deep subsurface oil field and proposal of Koleobacterales ord. nov. in the phylum Firmicutes.</title>
        <authorList>
            <person name="Sakamoto S."/>
            <person name="Tamaki H."/>
        </authorList>
    </citation>
    <scope>NUCLEOTIDE SEQUENCE</scope>
    <source>
        <strain evidence="1">NRmbB1</strain>
    </source>
</reference>
<keyword evidence="2" id="KW-1185">Reference proteome</keyword>
<evidence type="ECO:0000313" key="2">
    <source>
        <dbReference type="Proteomes" id="UP000662904"/>
    </source>
</evidence>
<evidence type="ECO:0000313" key="1">
    <source>
        <dbReference type="EMBL" id="QSQ10521.1"/>
    </source>
</evidence>
<organism evidence="1 2">
    <name type="scientific">Koleobacter methoxysyntrophicus</name>
    <dbReference type="NCBI Taxonomy" id="2751313"/>
    <lineage>
        <taxon>Bacteria</taxon>
        <taxon>Bacillati</taxon>
        <taxon>Bacillota</taxon>
        <taxon>Clostridia</taxon>
        <taxon>Koleobacterales</taxon>
        <taxon>Koleobacteraceae</taxon>
        <taxon>Koleobacter</taxon>
    </lineage>
</organism>
<dbReference type="EMBL" id="CP059066">
    <property type="protein sequence ID" value="QSQ10521.1"/>
    <property type="molecule type" value="Genomic_DNA"/>
</dbReference>
<dbReference type="RefSeq" id="WP_206707828.1">
    <property type="nucleotide sequence ID" value="NZ_CP059066.1"/>
</dbReference>
<proteinExistence type="predicted"/>
<dbReference type="AlphaFoldDB" id="A0A8A0RQ69"/>
<sequence length="253" mass="29890">MRRQYFNPIEVKVHCSGELHRIVLNEKGQLLLCNHREPGRRKADMVTMALTGRKLRCYEVLDAWREACTGYFFTKQKNKLSKKLKEEARKRNDIRLDRMLKSRILKEKEQTIEKISKLEFLKQKILEALGKCSYEFAKNKASNMYTVTKISDESSSSHFVQLSFYGSTFVQTRISFYFCFAWCYNVYKRKLAVVDGHLVTKIIEENNNTIKAMLLREKKFSVADNGYDLYECPAVIKRRPSGCWYVAHWDEKF</sequence>
<protein>
    <submittedName>
        <fullName evidence="1">Uncharacterized protein</fullName>
    </submittedName>
</protein>
<gene>
    <name evidence="1" type="ORF">H0A61_02929</name>
</gene>